<dbReference type="Proteomes" id="UP000434172">
    <property type="component" value="Unassembled WGS sequence"/>
</dbReference>
<organism evidence="1 2">
    <name type="scientific">Colletotrichum asianum</name>
    <dbReference type="NCBI Taxonomy" id="702518"/>
    <lineage>
        <taxon>Eukaryota</taxon>
        <taxon>Fungi</taxon>
        <taxon>Dikarya</taxon>
        <taxon>Ascomycota</taxon>
        <taxon>Pezizomycotina</taxon>
        <taxon>Sordariomycetes</taxon>
        <taxon>Hypocreomycetidae</taxon>
        <taxon>Glomerellales</taxon>
        <taxon>Glomerellaceae</taxon>
        <taxon>Colletotrichum</taxon>
        <taxon>Colletotrichum gloeosporioides species complex</taxon>
    </lineage>
</organism>
<protein>
    <submittedName>
        <fullName evidence="1">Uncharacterized protein</fullName>
    </submittedName>
</protein>
<keyword evidence="2" id="KW-1185">Reference proteome</keyword>
<gene>
    <name evidence="1" type="ORF">GQ607_000894</name>
</gene>
<sequence length="86" mass="9644">MFTDNIEGKRKKGATPEISTCLLGGYSQQGQEFDFLVLERRLGAEALPGAQPESRERMDGCYRGWLMVVLRMNTASSSIRSRTSQQ</sequence>
<reference evidence="1 2" key="1">
    <citation type="submission" date="2019-12" db="EMBL/GenBank/DDBJ databases">
        <title>A genome sequence resource for the geographically widespread anthracnose pathogen Colletotrichum asianum.</title>
        <authorList>
            <person name="Meng Y."/>
        </authorList>
    </citation>
    <scope>NUCLEOTIDE SEQUENCE [LARGE SCALE GENOMIC DNA]</scope>
    <source>
        <strain evidence="1 2">ICMP 18580</strain>
    </source>
</reference>
<name>A0A8H3WRJ6_9PEZI</name>
<evidence type="ECO:0000313" key="2">
    <source>
        <dbReference type="Proteomes" id="UP000434172"/>
    </source>
</evidence>
<evidence type="ECO:0000313" key="1">
    <source>
        <dbReference type="EMBL" id="KAF0331774.1"/>
    </source>
</evidence>
<comment type="caution">
    <text evidence="1">The sequence shown here is derived from an EMBL/GenBank/DDBJ whole genome shotgun (WGS) entry which is preliminary data.</text>
</comment>
<dbReference type="EMBL" id="WOWK01000002">
    <property type="protein sequence ID" value="KAF0331774.1"/>
    <property type="molecule type" value="Genomic_DNA"/>
</dbReference>
<accession>A0A8H3WRJ6</accession>
<dbReference type="AlphaFoldDB" id="A0A8H3WRJ6"/>
<proteinExistence type="predicted"/>